<dbReference type="EMBL" id="AWFK01000008">
    <property type="protein sequence ID" value="KOA49548.1"/>
    <property type="molecule type" value="Genomic_DNA"/>
</dbReference>
<evidence type="ECO:0000313" key="2">
    <source>
        <dbReference type="Proteomes" id="UP000037239"/>
    </source>
</evidence>
<evidence type="ECO:0000313" key="1">
    <source>
        <dbReference type="EMBL" id="KOA49548.1"/>
    </source>
</evidence>
<dbReference type="AlphaFoldDB" id="A0AB34T9D2"/>
<organism evidence="1 2">
    <name type="scientific">Bifidobacterium animalis subsp. animalis MCC 0483</name>
    <dbReference type="NCBI Taxonomy" id="1365955"/>
    <lineage>
        <taxon>Bacteria</taxon>
        <taxon>Bacillati</taxon>
        <taxon>Actinomycetota</taxon>
        <taxon>Actinomycetes</taxon>
        <taxon>Bifidobacteriales</taxon>
        <taxon>Bifidobacteriaceae</taxon>
        <taxon>Bifidobacterium</taxon>
    </lineage>
</organism>
<accession>A0AB34T9D2</accession>
<sequence>MDDRTQWLVEHGYLSFHDGDPCLNADAFALAGNVSPERFRQGTHSDPDGGMHMDAGLQRDLKRGAQELMARYDSADMVEILYGEAMRYEMERNQS</sequence>
<proteinExistence type="predicted"/>
<protein>
    <submittedName>
        <fullName evidence="1">Uncharacterized protein</fullName>
    </submittedName>
</protein>
<gene>
    <name evidence="1" type="ORF">BAAM0483_05230</name>
</gene>
<dbReference type="Proteomes" id="UP000037239">
    <property type="component" value="Unassembled WGS sequence"/>
</dbReference>
<comment type="caution">
    <text evidence="1">The sequence shown here is derived from an EMBL/GenBank/DDBJ whole genome shotgun (WGS) entry which is preliminary data.</text>
</comment>
<dbReference type="RefSeq" id="WP_052824631.1">
    <property type="nucleotide sequence ID" value="NZ_AWFK01000008.1"/>
</dbReference>
<reference evidence="1 2" key="1">
    <citation type="journal article" date="2015" name="Int J Genomics">
        <title>Comparative Genomics Revealed Genetic Diversity and Species/Strain-Level Differences in Carbohydrate Metabolism of Three Probiotic Bifidobacterial Species.</title>
        <authorList>
            <person name="Odamaki T."/>
            <person name="Horigome A."/>
            <person name="Sugahara H."/>
            <person name="Hashikura N."/>
            <person name="Minami J."/>
            <person name="Xiao J.Z."/>
            <person name="Abe F."/>
        </authorList>
    </citation>
    <scope>NUCLEOTIDE SEQUENCE [LARGE SCALE GENOMIC DNA]</scope>
    <source>
        <strain evidence="1 2">MCC 0483</strain>
    </source>
</reference>
<name>A0AB34T9D2_9BIFI</name>